<keyword evidence="9" id="KW-0539">Nucleus</keyword>
<dbReference type="OrthoDB" id="8113227at2759"/>
<dbReference type="FunFam" id="3.30.160.60:FF:000325">
    <property type="entry name" value="ZFP90 zinc finger protein"/>
    <property type="match status" value="1"/>
</dbReference>
<dbReference type="AlphaFoldDB" id="A0A3B0KE62"/>
<dbReference type="PROSITE" id="PS00028">
    <property type="entry name" value="ZINC_FINGER_C2H2_1"/>
    <property type="match status" value="5"/>
</dbReference>
<dbReference type="InterPro" id="IPR013087">
    <property type="entry name" value="Znf_C2H2_type"/>
</dbReference>
<dbReference type="OMA" id="CNICNNV"/>
<feature type="domain" description="C2H2-type" evidence="14">
    <location>
        <begin position="256"/>
        <end position="283"/>
    </location>
</feature>
<keyword evidence="3" id="KW-0677">Repeat</keyword>
<evidence type="ECO:0000259" key="14">
    <source>
        <dbReference type="PROSITE" id="PS50157"/>
    </source>
</evidence>
<dbReference type="EMBL" id="OUUW01000008">
    <property type="protein sequence ID" value="SPP83966.1"/>
    <property type="molecule type" value="Genomic_DNA"/>
</dbReference>
<dbReference type="SMART" id="SM00355">
    <property type="entry name" value="ZnF_C2H2"/>
    <property type="match status" value="5"/>
</dbReference>
<feature type="domain" description="C2H2-type" evidence="14">
    <location>
        <begin position="284"/>
        <end position="311"/>
    </location>
</feature>
<dbReference type="STRING" id="7266.A0A3B0KE62"/>
<feature type="domain" description="C2H2-type" evidence="14">
    <location>
        <begin position="200"/>
        <end position="227"/>
    </location>
</feature>
<dbReference type="Proteomes" id="UP000268350">
    <property type="component" value="Unassembled WGS sequence"/>
</dbReference>
<evidence type="ECO:0000256" key="10">
    <source>
        <dbReference type="PROSITE-ProRule" id="PRU00042"/>
    </source>
</evidence>
<dbReference type="GO" id="GO:0008270">
    <property type="term" value="F:zinc ion binding"/>
    <property type="evidence" value="ECO:0007669"/>
    <property type="project" value="UniProtKB-UniRule"/>
</dbReference>
<keyword evidence="7" id="KW-0238">DNA-binding</keyword>
<keyword evidence="2 11" id="KW-0479">Metal-binding</keyword>
<dbReference type="InterPro" id="IPR036236">
    <property type="entry name" value="Znf_C2H2_sf"/>
</dbReference>
<feature type="binding site" evidence="11">
    <location>
        <position position="50"/>
    </location>
    <ligand>
        <name>Zn(2+)</name>
        <dbReference type="ChEBI" id="CHEBI:29105"/>
    </ligand>
</feature>
<feature type="coiled-coil region" evidence="12">
    <location>
        <begin position="60"/>
        <end position="87"/>
    </location>
</feature>
<feature type="binding site" evidence="11">
    <location>
        <position position="8"/>
    </location>
    <ligand>
        <name>Zn(2+)</name>
        <dbReference type="ChEBI" id="CHEBI:29105"/>
    </ligand>
</feature>
<reference evidence="17" key="1">
    <citation type="submission" date="2018-01" db="EMBL/GenBank/DDBJ databases">
        <authorList>
            <person name="Alioto T."/>
            <person name="Alioto T."/>
        </authorList>
    </citation>
    <scope>NUCLEOTIDE SEQUENCE [LARGE SCALE GENOMIC DNA]</scope>
</reference>
<dbReference type="FunFam" id="3.30.160.60:FF:000624">
    <property type="entry name" value="zinc finger protein 697"/>
    <property type="match status" value="1"/>
</dbReference>
<evidence type="ECO:0000256" key="11">
    <source>
        <dbReference type="PROSITE-ProRule" id="PRU01263"/>
    </source>
</evidence>
<dbReference type="PROSITE" id="PS51915">
    <property type="entry name" value="ZAD"/>
    <property type="match status" value="1"/>
</dbReference>
<keyword evidence="17" id="KW-1185">Reference proteome</keyword>
<keyword evidence="12" id="KW-0175">Coiled coil</keyword>
<feature type="binding site" evidence="11">
    <location>
        <position position="11"/>
    </location>
    <ligand>
        <name>Zn(2+)</name>
        <dbReference type="ChEBI" id="CHEBI:29105"/>
    </ligand>
</feature>
<proteinExistence type="predicted"/>
<keyword evidence="6" id="KW-0805">Transcription regulation</keyword>
<evidence type="ECO:0000313" key="16">
    <source>
        <dbReference type="EMBL" id="SPP83966.1"/>
    </source>
</evidence>
<evidence type="ECO:0000259" key="15">
    <source>
        <dbReference type="PROSITE" id="PS51915"/>
    </source>
</evidence>
<evidence type="ECO:0000256" key="7">
    <source>
        <dbReference type="ARBA" id="ARBA00023125"/>
    </source>
</evidence>
<dbReference type="Pfam" id="PF00096">
    <property type="entry name" value="zf-C2H2"/>
    <property type="match status" value="2"/>
</dbReference>
<comment type="subcellular location">
    <subcellularLocation>
        <location evidence="1">Nucleus</location>
    </subcellularLocation>
</comment>
<dbReference type="FunFam" id="3.30.160.60:FF:000145">
    <property type="entry name" value="Zinc finger protein 574"/>
    <property type="match status" value="1"/>
</dbReference>
<dbReference type="GO" id="GO:0000981">
    <property type="term" value="F:DNA-binding transcription factor activity, RNA polymerase II-specific"/>
    <property type="evidence" value="ECO:0007669"/>
    <property type="project" value="TreeGrafter"/>
</dbReference>
<organism evidence="16 17">
    <name type="scientific">Drosophila guanche</name>
    <name type="common">Fruit fly</name>
    <dbReference type="NCBI Taxonomy" id="7266"/>
    <lineage>
        <taxon>Eukaryota</taxon>
        <taxon>Metazoa</taxon>
        <taxon>Ecdysozoa</taxon>
        <taxon>Arthropoda</taxon>
        <taxon>Hexapoda</taxon>
        <taxon>Insecta</taxon>
        <taxon>Pterygota</taxon>
        <taxon>Neoptera</taxon>
        <taxon>Endopterygota</taxon>
        <taxon>Diptera</taxon>
        <taxon>Brachycera</taxon>
        <taxon>Muscomorpha</taxon>
        <taxon>Ephydroidea</taxon>
        <taxon>Drosophilidae</taxon>
        <taxon>Drosophila</taxon>
        <taxon>Sophophora</taxon>
    </lineage>
</organism>
<dbReference type="Gene3D" id="3.30.160.60">
    <property type="entry name" value="Classic Zinc Finger"/>
    <property type="match status" value="4"/>
</dbReference>
<dbReference type="InterPro" id="IPR012934">
    <property type="entry name" value="Znf_AD"/>
</dbReference>
<evidence type="ECO:0000256" key="2">
    <source>
        <dbReference type="ARBA" id="ARBA00022723"/>
    </source>
</evidence>
<feature type="domain" description="C2H2-type" evidence="14">
    <location>
        <begin position="172"/>
        <end position="199"/>
    </location>
</feature>
<dbReference type="SUPFAM" id="SSF57716">
    <property type="entry name" value="Glucocorticoid receptor-like (DNA-binding domain)"/>
    <property type="match status" value="1"/>
</dbReference>
<evidence type="ECO:0000256" key="9">
    <source>
        <dbReference type="ARBA" id="ARBA00023242"/>
    </source>
</evidence>
<dbReference type="Pfam" id="PF07776">
    <property type="entry name" value="zf-AD"/>
    <property type="match status" value="1"/>
</dbReference>
<evidence type="ECO:0000256" key="4">
    <source>
        <dbReference type="ARBA" id="ARBA00022771"/>
    </source>
</evidence>
<dbReference type="PROSITE" id="PS50157">
    <property type="entry name" value="ZINC_FINGER_C2H2_2"/>
    <property type="match status" value="5"/>
</dbReference>
<protein>
    <submittedName>
        <fullName evidence="16">Blast:Zinc finger protein 782</fullName>
    </submittedName>
</protein>
<dbReference type="GO" id="GO:0003677">
    <property type="term" value="F:DNA binding"/>
    <property type="evidence" value="ECO:0007669"/>
    <property type="project" value="UniProtKB-KW"/>
</dbReference>
<gene>
    <name evidence="16" type="ORF">DGUA_6G016458</name>
</gene>
<evidence type="ECO:0000256" key="3">
    <source>
        <dbReference type="ARBA" id="ARBA00022737"/>
    </source>
</evidence>
<dbReference type="GO" id="GO:0005634">
    <property type="term" value="C:nucleus"/>
    <property type="evidence" value="ECO:0007669"/>
    <property type="project" value="UniProtKB-SubCell"/>
</dbReference>
<evidence type="ECO:0000256" key="13">
    <source>
        <dbReference type="SAM" id="MobiDB-lite"/>
    </source>
</evidence>
<dbReference type="SUPFAM" id="SSF57667">
    <property type="entry name" value="beta-beta-alpha zinc fingers"/>
    <property type="match status" value="3"/>
</dbReference>
<evidence type="ECO:0000256" key="6">
    <source>
        <dbReference type="ARBA" id="ARBA00023015"/>
    </source>
</evidence>
<keyword evidence="4 10" id="KW-0863">Zinc-finger</keyword>
<sequence>MDQLVSCCRICLVDPGEESLIATGEDFCEQIKCCTGIQLSEGPNWPTKICIGCKLMLRTARKLRLLCQESEKQLQRQQIELELQKADKCNVSNEGDSVSIGSDSEMEPEYLEYYEVTHGSPESNTDNHCIVEIDIKTASNAPPQRREQEAPSVDIALSPATPKTESKSSKRFACHICSNIYQEKAKLTVHLLVHSDFKRHECEICHKRFPQTTSLRRHMNTHTGLRPYKCDFCDSSFADPSTRIKHQRIHTNERPYKCTICGKGFAYSNVLRGHLKTHTLQKPYKCQHCQRSFTQMHHMHAHEKSHGSRDMETITVIAVEEE</sequence>
<feature type="region of interest" description="Disordered" evidence="13">
    <location>
        <begin position="140"/>
        <end position="165"/>
    </location>
</feature>
<keyword evidence="5 11" id="KW-0862">Zinc</keyword>
<feature type="domain" description="C2H2-type" evidence="14">
    <location>
        <begin position="228"/>
        <end position="255"/>
    </location>
</feature>
<keyword evidence="8" id="KW-0804">Transcription</keyword>
<dbReference type="PANTHER" id="PTHR24394">
    <property type="entry name" value="ZINC FINGER PROTEIN"/>
    <property type="match status" value="1"/>
</dbReference>
<dbReference type="Pfam" id="PF13912">
    <property type="entry name" value="zf-C2H2_6"/>
    <property type="match status" value="1"/>
</dbReference>
<evidence type="ECO:0000256" key="12">
    <source>
        <dbReference type="SAM" id="Coils"/>
    </source>
</evidence>
<evidence type="ECO:0000256" key="5">
    <source>
        <dbReference type="ARBA" id="ARBA00022833"/>
    </source>
</evidence>
<accession>A0A3B0KE62</accession>
<evidence type="ECO:0000256" key="8">
    <source>
        <dbReference type="ARBA" id="ARBA00023163"/>
    </source>
</evidence>
<feature type="domain" description="ZAD" evidence="15">
    <location>
        <begin position="6"/>
        <end position="77"/>
    </location>
</feature>
<evidence type="ECO:0000313" key="17">
    <source>
        <dbReference type="Proteomes" id="UP000268350"/>
    </source>
</evidence>
<feature type="binding site" evidence="11">
    <location>
        <position position="53"/>
    </location>
    <ligand>
        <name>Zn(2+)</name>
        <dbReference type="ChEBI" id="CHEBI:29105"/>
    </ligand>
</feature>
<evidence type="ECO:0000256" key="1">
    <source>
        <dbReference type="ARBA" id="ARBA00004123"/>
    </source>
</evidence>
<dbReference type="SMART" id="SM00868">
    <property type="entry name" value="zf-AD"/>
    <property type="match status" value="1"/>
</dbReference>
<name>A0A3B0KE62_DROGU</name>
<dbReference type="PANTHER" id="PTHR24394:SF29">
    <property type="entry name" value="MYONEURIN"/>
    <property type="match status" value="1"/>
</dbReference>